<proteinExistence type="inferred from homology"/>
<dbReference type="InterPro" id="IPR017925">
    <property type="entry name" value="DHFR_CS"/>
</dbReference>
<dbReference type="STRING" id="253628.A0A0D2A6D5"/>
<dbReference type="GO" id="GO:0046452">
    <property type="term" value="P:dihydrofolate metabolic process"/>
    <property type="evidence" value="ECO:0007669"/>
    <property type="project" value="TreeGrafter"/>
</dbReference>
<dbReference type="PROSITE" id="PS00075">
    <property type="entry name" value="DHFR_1"/>
    <property type="match status" value="1"/>
</dbReference>
<dbReference type="GO" id="GO:0046655">
    <property type="term" value="P:folic acid metabolic process"/>
    <property type="evidence" value="ECO:0007669"/>
    <property type="project" value="TreeGrafter"/>
</dbReference>
<dbReference type="OrthoDB" id="414698at2759"/>
<dbReference type="PANTHER" id="PTHR48069:SF3">
    <property type="entry name" value="DIHYDROFOLATE REDUCTASE"/>
    <property type="match status" value="1"/>
</dbReference>
<dbReference type="PANTHER" id="PTHR48069">
    <property type="entry name" value="DIHYDROFOLATE REDUCTASE"/>
    <property type="match status" value="1"/>
</dbReference>
<evidence type="ECO:0000256" key="1">
    <source>
        <dbReference type="ARBA" id="ARBA00004903"/>
    </source>
</evidence>
<evidence type="ECO:0000313" key="10">
    <source>
        <dbReference type="Proteomes" id="UP000053259"/>
    </source>
</evidence>
<organism evidence="9 10">
    <name type="scientific">Verruconis gallopava</name>
    <dbReference type="NCBI Taxonomy" id="253628"/>
    <lineage>
        <taxon>Eukaryota</taxon>
        <taxon>Fungi</taxon>
        <taxon>Dikarya</taxon>
        <taxon>Ascomycota</taxon>
        <taxon>Pezizomycotina</taxon>
        <taxon>Dothideomycetes</taxon>
        <taxon>Pleosporomycetidae</taxon>
        <taxon>Venturiales</taxon>
        <taxon>Sympoventuriaceae</taxon>
        <taxon>Verruconis</taxon>
    </lineage>
</organism>
<keyword evidence="10" id="KW-1185">Reference proteome</keyword>
<dbReference type="RefSeq" id="XP_016211999.1">
    <property type="nucleotide sequence ID" value="XM_016360287.1"/>
</dbReference>
<keyword evidence="4" id="KW-0554">One-carbon metabolism</keyword>
<dbReference type="GO" id="GO:0046654">
    <property type="term" value="P:tetrahydrofolate biosynthetic process"/>
    <property type="evidence" value="ECO:0007669"/>
    <property type="project" value="UniProtKB-UniPathway"/>
</dbReference>
<dbReference type="InterPro" id="IPR024072">
    <property type="entry name" value="DHFR-like_dom_sf"/>
</dbReference>
<dbReference type="SUPFAM" id="SSF53597">
    <property type="entry name" value="Dihydrofolate reductase-like"/>
    <property type="match status" value="1"/>
</dbReference>
<dbReference type="GeneID" id="27314591"/>
<evidence type="ECO:0000313" key="9">
    <source>
        <dbReference type="EMBL" id="KIW02130.1"/>
    </source>
</evidence>
<sequence>MSEAAKMPSNKAPNLTLIVAATKNLGIGRNGTLPWRLRAEMQYFARVTTRLPPQFTLRGPGKVQNAVVMGRKTWDSIPKKFRPLKDRLNIVLSSRAEVAGEHKFIDGALWLKSWEDVLNLLQTLRADANNKSMLDLPPVARVFVIGGANVYRSALELPGGIANRVLLTRIHSDFECDTFFPLALDSEAAEKLGWHRKSNSELTTYIGEQVDEGTIEEGETEFEYCLYERSQASD</sequence>
<dbReference type="HOGENOM" id="CLU_043966_2_1_1"/>
<evidence type="ECO:0000256" key="7">
    <source>
        <dbReference type="RuleBase" id="RU004474"/>
    </source>
</evidence>
<gene>
    <name evidence="9" type="ORF">PV09_06618</name>
</gene>
<evidence type="ECO:0000259" key="8">
    <source>
        <dbReference type="PROSITE" id="PS51330"/>
    </source>
</evidence>
<evidence type="ECO:0000256" key="2">
    <source>
        <dbReference type="ARBA" id="ARBA00012856"/>
    </source>
</evidence>
<evidence type="ECO:0000256" key="6">
    <source>
        <dbReference type="ARBA" id="ARBA00023002"/>
    </source>
</evidence>
<dbReference type="FunCoup" id="A0A0D2A6D5">
    <property type="interactions" value="439"/>
</dbReference>
<dbReference type="InParanoid" id="A0A0D2A6D5"/>
<dbReference type="GO" id="GO:0005739">
    <property type="term" value="C:mitochondrion"/>
    <property type="evidence" value="ECO:0007669"/>
    <property type="project" value="TreeGrafter"/>
</dbReference>
<comment type="pathway">
    <text evidence="1">Cofactor biosynthesis; tetrahydrofolate biosynthesis; 5,6,7,8-tetrahydrofolate from 7,8-dihydrofolate: step 1/1.</text>
</comment>
<dbReference type="GO" id="GO:0050661">
    <property type="term" value="F:NADP binding"/>
    <property type="evidence" value="ECO:0007669"/>
    <property type="project" value="InterPro"/>
</dbReference>
<dbReference type="PROSITE" id="PS51330">
    <property type="entry name" value="DHFR_2"/>
    <property type="match status" value="1"/>
</dbReference>
<accession>A0A0D2A6D5</accession>
<dbReference type="UniPathway" id="UPA00077">
    <property type="reaction ID" value="UER00158"/>
</dbReference>
<keyword evidence="6" id="KW-0560">Oxidoreductase</keyword>
<evidence type="ECO:0000256" key="4">
    <source>
        <dbReference type="ARBA" id="ARBA00022563"/>
    </source>
</evidence>
<dbReference type="InterPro" id="IPR012259">
    <property type="entry name" value="DHFR"/>
</dbReference>
<reference evidence="9 10" key="1">
    <citation type="submission" date="2015-01" db="EMBL/GenBank/DDBJ databases">
        <title>The Genome Sequence of Ochroconis gallopava CBS43764.</title>
        <authorList>
            <consortium name="The Broad Institute Genomics Platform"/>
            <person name="Cuomo C."/>
            <person name="de Hoog S."/>
            <person name="Gorbushina A."/>
            <person name="Stielow B."/>
            <person name="Teixiera M."/>
            <person name="Abouelleil A."/>
            <person name="Chapman S.B."/>
            <person name="Priest M."/>
            <person name="Young S.K."/>
            <person name="Wortman J."/>
            <person name="Nusbaum C."/>
            <person name="Birren B."/>
        </authorList>
    </citation>
    <scope>NUCLEOTIDE SEQUENCE [LARGE SCALE GENOMIC DNA]</scope>
    <source>
        <strain evidence="9 10">CBS 43764</strain>
    </source>
</reference>
<dbReference type="AlphaFoldDB" id="A0A0D2A6D5"/>
<dbReference type="VEuPathDB" id="FungiDB:PV09_06618"/>
<dbReference type="GO" id="GO:0006730">
    <property type="term" value="P:one-carbon metabolic process"/>
    <property type="evidence" value="ECO:0007669"/>
    <property type="project" value="UniProtKB-KW"/>
</dbReference>
<dbReference type="InterPro" id="IPR001796">
    <property type="entry name" value="DHFR_dom"/>
</dbReference>
<keyword evidence="5" id="KW-0521">NADP</keyword>
<dbReference type="EC" id="1.5.1.3" evidence="2"/>
<protein>
    <recommendedName>
        <fullName evidence="3">Dihydrofolate reductase</fullName>
        <ecNumber evidence="2">1.5.1.3</ecNumber>
    </recommendedName>
</protein>
<feature type="domain" description="DHFR" evidence="8">
    <location>
        <begin position="14"/>
        <end position="229"/>
    </location>
</feature>
<comment type="similarity">
    <text evidence="7">Belongs to the dihydrofolate reductase family.</text>
</comment>
<dbReference type="GO" id="GO:0004146">
    <property type="term" value="F:dihydrofolate reductase activity"/>
    <property type="evidence" value="ECO:0007669"/>
    <property type="project" value="UniProtKB-EC"/>
</dbReference>
<dbReference type="Pfam" id="PF00186">
    <property type="entry name" value="DHFR_1"/>
    <property type="match status" value="1"/>
</dbReference>
<evidence type="ECO:0000256" key="3">
    <source>
        <dbReference type="ARBA" id="ARBA00018886"/>
    </source>
</evidence>
<evidence type="ECO:0000256" key="5">
    <source>
        <dbReference type="ARBA" id="ARBA00022857"/>
    </source>
</evidence>
<dbReference type="PRINTS" id="PR00070">
    <property type="entry name" value="DHFR"/>
</dbReference>
<dbReference type="EMBL" id="KN847551">
    <property type="protein sequence ID" value="KIW02130.1"/>
    <property type="molecule type" value="Genomic_DNA"/>
</dbReference>
<dbReference type="Proteomes" id="UP000053259">
    <property type="component" value="Unassembled WGS sequence"/>
</dbReference>
<dbReference type="Gene3D" id="3.40.430.10">
    <property type="entry name" value="Dihydrofolate Reductase, subunit A"/>
    <property type="match status" value="1"/>
</dbReference>
<name>A0A0D2A6D5_9PEZI</name>
<dbReference type="CDD" id="cd00209">
    <property type="entry name" value="DHFR"/>
    <property type="match status" value="1"/>
</dbReference>